<dbReference type="EMBL" id="AUWU02000004">
    <property type="protein sequence ID" value="KAH0573905.1"/>
    <property type="molecule type" value="Genomic_DNA"/>
</dbReference>
<sequence length="79" mass="9390">MSKKQIWSHEQIEVLLDTIREFGYDWKFVQSLLPKFSIVQLKNAYFKFRPGTDSLKLIMNQGIEKDIADLKYILQKLVI</sequence>
<gene>
    <name evidence="1" type="ORF">SS50377_16041</name>
    <name evidence="2" type="ORF">SS50377_16043</name>
    <name evidence="3" type="ORF">SS50377_23838</name>
    <name evidence="4" type="ORF">SS50377_23840</name>
</gene>
<evidence type="ECO:0000313" key="4">
    <source>
        <dbReference type="EMBL" id="KAH0573905.1"/>
    </source>
</evidence>
<accession>V6LHU1</accession>
<dbReference type="Proteomes" id="UP000018208">
    <property type="component" value="Unassembled WGS sequence"/>
</dbReference>
<dbReference type="AlphaFoldDB" id="V6LHU1"/>
<reference evidence="3" key="2">
    <citation type="submission" date="2020-12" db="EMBL/GenBank/DDBJ databases">
        <title>New Spironucleus salmonicida genome in near-complete chromosomes.</title>
        <authorList>
            <person name="Xu F."/>
            <person name="Kurt Z."/>
            <person name="Jimenez-Gonzalez A."/>
            <person name="Astvaldsson A."/>
            <person name="Andersson J.O."/>
            <person name="Svard S.G."/>
        </authorList>
    </citation>
    <scope>NUCLEOTIDE SEQUENCE</scope>
    <source>
        <strain evidence="3">ATCC 50377</strain>
    </source>
</reference>
<dbReference type="OrthoDB" id="18440at2759"/>
<proteinExistence type="predicted"/>
<dbReference type="VEuPathDB" id="GiardiaDB:SS50377_23838"/>
<reference evidence="1 3" key="1">
    <citation type="journal article" date="2014" name="PLoS Genet.">
        <title>The Genome of Spironucleus salmonicida Highlights a Fish Pathogen Adapted to Fluctuating Environments.</title>
        <authorList>
            <person name="Xu F."/>
            <person name="Jerlstrom-Hultqvist J."/>
            <person name="Einarsson E."/>
            <person name="Astvaldsson A."/>
            <person name="Svard S.G."/>
            <person name="Andersson J.O."/>
        </authorList>
    </citation>
    <scope>NUCLEOTIDE SEQUENCE</scope>
    <source>
        <strain evidence="3">ATCC 50377</strain>
    </source>
</reference>
<dbReference type="EMBL" id="KI546126">
    <property type="protein sequence ID" value="EST44140.1"/>
    <property type="molecule type" value="Genomic_DNA"/>
</dbReference>
<evidence type="ECO:0000313" key="1">
    <source>
        <dbReference type="EMBL" id="EST44140.1"/>
    </source>
</evidence>
<dbReference type="EMBL" id="KI546126">
    <property type="protein sequence ID" value="EST44142.1"/>
    <property type="molecule type" value="Genomic_DNA"/>
</dbReference>
<keyword evidence="5" id="KW-1185">Reference proteome</keyword>
<dbReference type="VEuPathDB" id="GiardiaDB:SS50377_23840"/>
<organism evidence="1">
    <name type="scientific">Spironucleus salmonicida</name>
    <dbReference type="NCBI Taxonomy" id="348837"/>
    <lineage>
        <taxon>Eukaryota</taxon>
        <taxon>Metamonada</taxon>
        <taxon>Diplomonadida</taxon>
        <taxon>Hexamitidae</taxon>
        <taxon>Hexamitinae</taxon>
        <taxon>Spironucleus</taxon>
    </lineage>
</organism>
<name>V6LHU1_9EUKA</name>
<evidence type="ECO:0000313" key="3">
    <source>
        <dbReference type="EMBL" id="KAH0573903.1"/>
    </source>
</evidence>
<protein>
    <recommendedName>
        <fullName evidence="6">Myb-like DNA-binding domain-containing protein</fullName>
    </recommendedName>
</protein>
<evidence type="ECO:0000313" key="5">
    <source>
        <dbReference type="Proteomes" id="UP000018208"/>
    </source>
</evidence>
<dbReference type="SUPFAM" id="SSF46689">
    <property type="entry name" value="Homeodomain-like"/>
    <property type="match status" value="1"/>
</dbReference>
<evidence type="ECO:0000313" key="2">
    <source>
        <dbReference type="EMBL" id="EST44142.1"/>
    </source>
</evidence>
<evidence type="ECO:0008006" key="6">
    <source>
        <dbReference type="Google" id="ProtNLM"/>
    </source>
</evidence>
<dbReference type="InterPro" id="IPR009057">
    <property type="entry name" value="Homeodomain-like_sf"/>
</dbReference>
<dbReference type="EMBL" id="AUWU02000004">
    <property type="protein sequence ID" value="KAH0573903.1"/>
    <property type="molecule type" value="Genomic_DNA"/>
</dbReference>